<organism evidence="1 2">
    <name type="scientific">Helianthus annuus</name>
    <name type="common">Common sunflower</name>
    <dbReference type="NCBI Taxonomy" id="4232"/>
    <lineage>
        <taxon>Eukaryota</taxon>
        <taxon>Viridiplantae</taxon>
        <taxon>Streptophyta</taxon>
        <taxon>Embryophyta</taxon>
        <taxon>Tracheophyta</taxon>
        <taxon>Spermatophyta</taxon>
        <taxon>Magnoliopsida</taxon>
        <taxon>eudicotyledons</taxon>
        <taxon>Gunneridae</taxon>
        <taxon>Pentapetalae</taxon>
        <taxon>asterids</taxon>
        <taxon>campanulids</taxon>
        <taxon>Asterales</taxon>
        <taxon>Asteraceae</taxon>
        <taxon>Asteroideae</taxon>
        <taxon>Heliantheae alliance</taxon>
        <taxon>Heliantheae</taxon>
        <taxon>Helianthus</taxon>
    </lineage>
</organism>
<evidence type="ECO:0000313" key="1">
    <source>
        <dbReference type="EMBL" id="KAF5820171.1"/>
    </source>
</evidence>
<evidence type="ECO:0000313" key="2">
    <source>
        <dbReference type="Proteomes" id="UP000215914"/>
    </source>
</evidence>
<keyword evidence="2" id="KW-1185">Reference proteome</keyword>
<dbReference type="EMBL" id="MNCJ02000317">
    <property type="protein sequence ID" value="KAF5820171.1"/>
    <property type="molecule type" value="Genomic_DNA"/>
</dbReference>
<protein>
    <submittedName>
        <fullName evidence="1">Uncharacterized protein</fullName>
    </submittedName>
</protein>
<dbReference type="Proteomes" id="UP000215914">
    <property type="component" value="Unassembled WGS sequence"/>
</dbReference>
<reference evidence="1" key="1">
    <citation type="journal article" date="2017" name="Nature">
        <title>The sunflower genome provides insights into oil metabolism, flowering and Asterid evolution.</title>
        <authorList>
            <person name="Badouin H."/>
            <person name="Gouzy J."/>
            <person name="Grassa C.J."/>
            <person name="Murat F."/>
            <person name="Staton S.E."/>
            <person name="Cottret L."/>
            <person name="Lelandais-Briere C."/>
            <person name="Owens G.L."/>
            <person name="Carrere S."/>
            <person name="Mayjonade B."/>
            <person name="Legrand L."/>
            <person name="Gill N."/>
            <person name="Kane N.C."/>
            <person name="Bowers J.E."/>
            <person name="Hubner S."/>
            <person name="Bellec A."/>
            <person name="Berard A."/>
            <person name="Berges H."/>
            <person name="Blanchet N."/>
            <person name="Boniface M.C."/>
            <person name="Brunel D."/>
            <person name="Catrice O."/>
            <person name="Chaidir N."/>
            <person name="Claudel C."/>
            <person name="Donnadieu C."/>
            <person name="Faraut T."/>
            <person name="Fievet G."/>
            <person name="Helmstetter N."/>
            <person name="King M."/>
            <person name="Knapp S.J."/>
            <person name="Lai Z."/>
            <person name="Le Paslier M.C."/>
            <person name="Lippi Y."/>
            <person name="Lorenzon L."/>
            <person name="Mandel J.R."/>
            <person name="Marage G."/>
            <person name="Marchand G."/>
            <person name="Marquand E."/>
            <person name="Bret-Mestries E."/>
            <person name="Morien E."/>
            <person name="Nambeesan S."/>
            <person name="Nguyen T."/>
            <person name="Pegot-Espagnet P."/>
            <person name="Pouilly N."/>
            <person name="Raftis F."/>
            <person name="Sallet E."/>
            <person name="Schiex T."/>
            <person name="Thomas J."/>
            <person name="Vandecasteele C."/>
            <person name="Vares D."/>
            <person name="Vear F."/>
            <person name="Vautrin S."/>
            <person name="Crespi M."/>
            <person name="Mangin B."/>
            <person name="Burke J.M."/>
            <person name="Salse J."/>
            <person name="Munos S."/>
            <person name="Vincourt P."/>
            <person name="Rieseberg L.H."/>
            <person name="Langlade N.B."/>
        </authorList>
    </citation>
    <scope>NUCLEOTIDE SEQUENCE</scope>
    <source>
        <tissue evidence="1">Leaves</tissue>
    </source>
</reference>
<dbReference type="Gramene" id="mRNA:HanXRQr2_Chr02g0085781">
    <property type="protein sequence ID" value="CDS:HanXRQr2_Chr02g0085781.1"/>
    <property type="gene ID" value="HanXRQr2_Chr02g0085781"/>
</dbReference>
<comment type="caution">
    <text evidence="1">The sequence shown here is derived from an EMBL/GenBank/DDBJ whole genome shotgun (WGS) entry which is preliminary data.</text>
</comment>
<gene>
    <name evidence="1" type="ORF">HanXRQr2_Chr02g0085781</name>
</gene>
<reference evidence="1" key="2">
    <citation type="submission" date="2020-06" db="EMBL/GenBank/DDBJ databases">
        <title>Helianthus annuus Genome sequencing and assembly Release 2.</title>
        <authorList>
            <person name="Gouzy J."/>
            <person name="Langlade N."/>
            <person name="Munos S."/>
        </authorList>
    </citation>
    <scope>NUCLEOTIDE SEQUENCE</scope>
    <source>
        <tissue evidence="1">Leaves</tissue>
    </source>
</reference>
<accession>A0A9K3JRZ5</accession>
<name>A0A9K3JRZ5_HELAN</name>
<dbReference type="AlphaFoldDB" id="A0A9K3JRZ5"/>
<proteinExistence type="predicted"/>
<sequence length="65" mass="7086">MIQPIITELAGIPDLQLDPSLSLSALSPYDMSFISLSCTISYDSLSLSLSLGYLILSKLLFESLF</sequence>